<dbReference type="GO" id="GO:0008270">
    <property type="term" value="F:zinc ion binding"/>
    <property type="evidence" value="ECO:0007669"/>
    <property type="project" value="UniProtKB-KW"/>
</dbReference>
<feature type="domain" description="C2H2-type" evidence="8">
    <location>
        <begin position="146"/>
        <end position="173"/>
    </location>
</feature>
<evidence type="ECO:0000256" key="2">
    <source>
        <dbReference type="ARBA" id="ARBA00022723"/>
    </source>
</evidence>
<keyword evidence="3" id="KW-0677">Repeat</keyword>
<dbReference type="Proteomes" id="UP001558652">
    <property type="component" value="Unassembled WGS sequence"/>
</dbReference>
<evidence type="ECO:0000256" key="4">
    <source>
        <dbReference type="ARBA" id="ARBA00022771"/>
    </source>
</evidence>
<gene>
    <name evidence="9" type="ORF">AAG570_013976</name>
</gene>
<dbReference type="InterPro" id="IPR036236">
    <property type="entry name" value="Znf_C2H2_sf"/>
</dbReference>
<dbReference type="PROSITE" id="PS50157">
    <property type="entry name" value="ZINC_FINGER_C2H2_2"/>
    <property type="match status" value="4"/>
</dbReference>
<evidence type="ECO:0000313" key="9">
    <source>
        <dbReference type="EMBL" id="KAL1129450.1"/>
    </source>
</evidence>
<dbReference type="Pfam" id="PF00096">
    <property type="entry name" value="zf-C2H2"/>
    <property type="match status" value="3"/>
</dbReference>
<evidence type="ECO:0000313" key="10">
    <source>
        <dbReference type="Proteomes" id="UP001558652"/>
    </source>
</evidence>
<feature type="domain" description="C2H2-type" evidence="8">
    <location>
        <begin position="286"/>
        <end position="313"/>
    </location>
</feature>
<dbReference type="AlphaFoldDB" id="A0ABD0YDR3"/>
<dbReference type="InterPro" id="IPR013087">
    <property type="entry name" value="Znf_C2H2_type"/>
</dbReference>
<name>A0ABD0YDR3_9HEMI</name>
<dbReference type="InterPro" id="IPR050888">
    <property type="entry name" value="ZnF_C2H2-type_TF"/>
</dbReference>
<dbReference type="SMART" id="SM00355">
    <property type="entry name" value="ZnF_C2H2"/>
    <property type="match status" value="8"/>
</dbReference>
<dbReference type="GO" id="GO:0005634">
    <property type="term" value="C:nucleus"/>
    <property type="evidence" value="ECO:0007669"/>
    <property type="project" value="UniProtKB-SubCell"/>
</dbReference>
<keyword evidence="4 7" id="KW-0863">Zinc-finger</keyword>
<keyword evidence="10" id="KW-1185">Reference proteome</keyword>
<dbReference type="Gene3D" id="3.30.160.60">
    <property type="entry name" value="Classic Zinc Finger"/>
    <property type="match status" value="4"/>
</dbReference>
<sequence>MSPLCGGVGGLGGGGAAWRAPTGHLYNGASRGVAPLSSINPTVYTHVESASMVHQTPSYSDEYQFECSDCGKRYKHQKNLQRHRKYECGKEPQFQCSYCPHRAKQKGHLKTHMEIIHNPTPQIFNCDVCPFKTNSCFLPSETPRVFCCQNCGKCYRRLSGLENHSRLGCGKDLQFECSYCPYKTKLKQNLARHLNETHNPNFLYHCEGLSWADCHRPQYRHRWRECGKEARFKCSYCPHKSKQKGNLLRHINDVHNPRPLMHCCHLCPYKTKQKSNLNYAGSGTHFRCPGCGKTYLSVNSLRRHVKLECGKEPMYQCSHCPLRTKHRSNLARHVNDKHNPNPKLFACDLCPYSAKQKSAVVTHRIFRHKLAK</sequence>
<dbReference type="Pfam" id="PF13909">
    <property type="entry name" value="zf-H2C2_5"/>
    <property type="match status" value="2"/>
</dbReference>
<dbReference type="Pfam" id="PF13894">
    <property type="entry name" value="zf-C2H2_4"/>
    <property type="match status" value="1"/>
</dbReference>
<comment type="caution">
    <text evidence="9">The sequence shown here is derived from an EMBL/GenBank/DDBJ whole genome shotgun (WGS) entry which is preliminary data.</text>
</comment>
<evidence type="ECO:0000256" key="3">
    <source>
        <dbReference type="ARBA" id="ARBA00022737"/>
    </source>
</evidence>
<dbReference type="SUPFAM" id="SSF57667">
    <property type="entry name" value="beta-beta-alpha zinc fingers"/>
    <property type="match status" value="4"/>
</dbReference>
<evidence type="ECO:0000256" key="6">
    <source>
        <dbReference type="ARBA" id="ARBA00023242"/>
    </source>
</evidence>
<accession>A0ABD0YDR3</accession>
<keyword evidence="5" id="KW-0862">Zinc</keyword>
<evidence type="ECO:0000256" key="5">
    <source>
        <dbReference type="ARBA" id="ARBA00022833"/>
    </source>
</evidence>
<reference evidence="9 10" key="1">
    <citation type="submission" date="2024-07" db="EMBL/GenBank/DDBJ databases">
        <title>Chromosome-level genome assembly of the water stick insect Ranatra chinensis (Heteroptera: Nepidae).</title>
        <authorList>
            <person name="Liu X."/>
        </authorList>
    </citation>
    <scope>NUCLEOTIDE SEQUENCE [LARGE SCALE GENOMIC DNA]</scope>
    <source>
        <strain evidence="9">Cailab_2021Rc</strain>
        <tissue evidence="9">Muscle</tissue>
    </source>
</reference>
<keyword evidence="6" id="KW-0539">Nucleus</keyword>
<protein>
    <recommendedName>
        <fullName evidence="8">C2H2-type domain-containing protein</fullName>
    </recommendedName>
</protein>
<keyword evidence="2" id="KW-0479">Metal-binding</keyword>
<dbReference type="PANTHER" id="PTHR24406">
    <property type="entry name" value="TRANSCRIPTIONAL REPRESSOR CTCFL-RELATED"/>
    <property type="match status" value="1"/>
</dbReference>
<evidence type="ECO:0000256" key="1">
    <source>
        <dbReference type="ARBA" id="ARBA00004123"/>
    </source>
</evidence>
<evidence type="ECO:0000256" key="7">
    <source>
        <dbReference type="PROSITE-ProRule" id="PRU00042"/>
    </source>
</evidence>
<dbReference type="EMBL" id="JBFDAA010000009">
    <property type="protein sequence ID" value="KAL1129450.1"/>
    <property type="molecule type" value="Genomic_DNA"/>
</dbReference>
<comment type="subcellular location">
    <subcellularLocation>
        <location evidence="1">Nucleus</location>
    </subcellularLocation>
</comment>
<proteinExistence type="predicted"/>
<evidence type="ECO:0000259" key="8">
    <source>
        <dbReference type="PROSITE" id="PS50157"/>
    </source>
</evidence>
<organism evidence="9 10">
    <name type="scientific">Ranatra chinensis</name>
    <dbReference type="NCBI Taxonomy" id="642074"/>
    <lineage>
        <taxon>Eukaryota</taxon>
        <taxon>Metazoa</taxon>
        <taxon>Ecdysozoa</taxon>
        <taxon>Arthropoda</taxon>
        <taxon>Hexapoda</taxon>
        <taxon>Insecta</taxon>
        <taxon>Pterygota</taxon>
        <taxon>Neoptera</taxon>
        <taxon>Paraneoptera</taxon>
        <taxon>Hemiptera</taxon>
        <taxon>Heteroptera</taxon>
        <taxon>Panheteroptera</taxon>
        <taxon>Nepomorpha</taxon>
        <taxon>Nepidae</taxon>
        <taxon>Ranatrinae</taxon>
        <taxon>Ranatra</taxon>
    </lineage>
</organism>
<feature type="domain" description="C2H2-type" evidence="8">
    <location>
        <begin position="94"/>
        <end position="122"/>
    </location>
</feature>
<feature type="domain" description="C2H2-type" evidence="8">
    <location>
        <begin position="65"/>
        <end position="92"/>
    </location>
</feature>